<proteinExistence type="predicted"/>
<organism evidence="1">
    <name type="scientific">Arundo donax</name>
    <name type="common">Giant reed</name>
    <name type="synonym">Donax arundinaceus</name>
    <dbReference type="NCBI Taxonomy" id="35708"/>
    <lineage>
        <taxon>Eukaryota</taxon>
        <taxon>Viridiplantae</taxon>
        <taxon>Streptophyta</taxon>
        <taxon>Embryophyta</taxon>
        <taxon>Tracheophyta</taxon>
        <taxon>Spermatophyta</taxon>
        <taxon>Magnoliopsida</taxon>
        <taxon>Liliopsida</taxon>
        <taxon>Poales</taxon>
        <taxon>Poaceae</taxon>
        <taxon>PACMAD clade</taxon>
        <taxon>Arundinoideae</taxon>
        <taxon>Arundineae</taxon>
        <taxon>Arundo</taxon>
    </lineage>
</organism>
<protein>
    <submittedName>
        <fullName evidence="1">Uncharacterized protein</fullName>
    </submittedName>
</protein>
<dbReference type="EMBL" id="GBRH01217739">
    <property type="protein sequence ID" value="JAD80156.1"/>
    <property type="molecule type" value="Transcribed_RNA"/>
</dbReference>
<reference evidence="1" key="1">
    <citation type="submission" date="2014-09" db="EMBL/GenBank/DDBJ databases">
        <authorList>
            <person name="Magalhaes I.L.F."/>
            <person name="Oliveira U."/>
            <person name="Santos F.R."/>
            <person name="Vidigal T.H.D.A."/>
            <person name="Brescovit A.D."/>
            <person name="Santos A.J."/>
        </authorList>
    </citation>
    <scope>NUCLEOTIDE SEQUENCE</scope>
    <source>
        <tissue evidence="1">Shoot tissue taken approximately 20 cm above the soil surface</tissue>
    </source>
</reference>
<sequence>MTYISRVVEVLLDFYHSPKLSIAVLVVKVN</sequence>
<dbReference type="AlphaFoldDB" id="A0A0A9CX59"/>
<evidence type="ECO:0000313" key="1">
    <source>
        <dbReference type="EMBL" id="JAD80156.1"/>
    </source>
</evidence>
<accession>A0A0A9CX59</accession>
<name>A0A0A9CX59_ARUDO</name>
<reference evidence="1" key="2">
    <citation type="journal article" date="2015" name="Data Brief">
        <title>Shoot transcriptome of the giant reed, Arundo donax.</title>
        <authorList>
            <person name="Barrero R.A."/>
            <person name="Guerrero F.D."/>
            <person name="Moolhuijzen P."/>
            <person name="Goolsby J.A."/>
            <person name="Tidwell J."/>
            <person name="Bellgard S.E."/>
            <person name="Bellgard M.I."/>
        </authorList>
    </citation>
    <scope>NUCLEOTIDE SEQUENCE</scope>
    <source>
        <tissue evidence="1">Shoot tissue taken approximately 20 cm above the soil surface</tissue>
    </source>
</reference>